<sequence length="71" mass="8055">MRKLAQFLVRRGMRVGWRRGVVQGNRAWVVVGGLALLGNLAGRALAKQEDVVFREEIRAGETFEVVHRPRD</sequence>
<name>A0ABW9QVK2_9ACTN</name>
<reference evidence="1 2" key="1">
    <citation type="submission" date="2019-11" db="EMBL/GenBank/DDBJ databases">
        <title>Acidiferrimicrobium australis gen. nov., sp. nov., an acidophilic and obligately heterotrophic, member of the Actinobacteria that catalyses dissimilatory oxido- reduction of iron isolated from metal-rich acidic water in Chile.</title>
        <authorList>
            <person name="Gonzalez D."/>
            <person name="Huber K."/>
            <person name="Hedrich S."/>
            <person name="Rojas-Villalobos C."/>
            <person name="Quatrini R."/>
            <person name="Dinamarca M.A."/>
            <person name="Schwarz A."/>
            <person name="Canales C."/>
            <person name="Nancucheo I."/>
        </authorList>
    </citation>
    <scope>NUCLEOTIDE SEQUENCE [LARGE SCALE GENOMIC DNA]</scope>
    <source>
        <strain evidence="1 2">USS-CCA1</strain>
    </source>
</reference>
<organism evidence="1 2">
    <name type="scientific">Acidiferrimicrobium australe</name>
    <dbReference type="NCBI Taxonomy" id="2664430"/>
    <lineage>
        <taxon>Bacteria</taxon>
        <taxon>Bacillati</taxon>
        <taxon>Actinomycetota</taxon>
        <taxon>Acidimicrobiia</taxon>
        <taxon>Acidimicrobiales</taxon>
        <taxon>Acidimicrobiaceae</taxon>
        <taxon>Acidiferrimicrobium</taxon>
    </lineage>
</organism>
<evidence type="ECO:0000313" key="2">
    <source>
        <dbReference type="Proteomes" id="UP000437736"/>
    </source>
</evidence>
<protein>
    <submittedName>
        <fullName evidence="1">Uncharacterized protein</fullName>
    </submittedName>
</protein>
<evidence type="ECO:0000313" key="1">
    <source>
        <dbReference type="EMBL" id="MST33546.1"/>
    </source>
</evidence>
<proteinExistence type="predicted"/>
<dbReference type="Proteomes" id="UP000437736">
    <property type="component" value="Unassembled WGS sequence"/>
</dbReference>
<accession>A0ABW9QVK2</accession>
<gene>
    <name evidence="1" type="ORF">GHK86_12550</name>
</gene>
<keyword evidence="2" id="KW-1185">Reference proteome</keyword>
<comment type="caution">
    <text evidence="1">The sequence shown here is derived from an EMBL/GenBank/DDBJ whole genome shotgun (WGS) entry which is preliminary data.</text>
</comment>
<dbReference type="EMBL" id="WJHE01000634">
    <property type="protein sequence ID" value="MST33546.1"/>
    <property type="molecule type" value="Genomic_DNA"/>
</dbReference>